<gene>
    <name evidence="1" type="ORF">EMO91_04270</name>
</gene>
<dbReference type="RefSeq" id="WP_150378971.1">
    <property type="nucleotide sequence ID" value="NZ_RZUH01000003.1"/>
</dbReference>
<dbReference type="AlphaFoldDB" id="A0A5M9ZLL5"/>
<comment type="caution">
    <text evidence="1">The sequence shown here is derived from an EMBL/GenBank/DDBJ whole genome shotgun (WGS) entry which is preliminary data.</text>
</comment>
<proteinExistence type="predicted"/>
<evidence type="ECO:0008006" key="3">
    <source>
        <dbReference type="Google" id="ProtNLM"/>
    </source>
</evidence>
<evidence type="ECO:0000313" key="2">
    <source>
        <dbReference type="Proteomes" id="UP000410049"/>
    </source>
</evidence>
<protein>
    <recommendedName>
        <fullName evidence="3">Selenium binding protein</fullName>
    </recommendedName>
</protein>
<reference evidence="1 2" key="1">
    <citation type="journal article" date="2019" name="Syst. Appl. Microbiol.">
        <title>Characterization of Bifidobacterium species in feaces of the Egyptian fruit bat: Description of B. vespertilionis sp. nov. and B. rousetti sp. nov.</title>
        <authorList>
            <person name="Modesto M."/>
            <person name="Satti M."/>
            <person name="Watanabe K."/>
            <person name="Puglisi E."/>
            <person name="Morelli L."/>
            <person name="Huang C.-H."/>
            <person name="Liou J.-S."/>
            <person name="Miyashita M."/>
            <person name="Tamura T."/>
            <person name="Saito S."/>
            <person name="Mori K."/>
            <person name="Huang L."/>
            <person name="Sciavilla P."/>
            <person name="Sandri C."/>
            <person name="Spiezio C."/>
            <person name="Vitali F."/>
            <person name="Cavalieri D."/>
            <person name="Perpetuini G."/>
            <person name="Tofalo R."/>
            <person name="Bonetti A."/>
            <person name="Arita M."/>
            <person name="Mattarelli P."/>
        </authorList>
    </citation>
    <scope>NUCLEOTIDE SEQUENCE [LARGE SCALE GENOMIC DNA]</scope>
    <source>
        <strain evidence="1 2">RST17</strain>
    </source>
</reference>
<accession>A0A5M9ZLL5</accession>
<dbReference type="EMBL" id="RZUH01000003">
    <property type="protein sequence ID" value="KAA8828385.1"/>
    <property type="molecule type" value="Genomic_DNA"/>
</dbReference>
<name>A0A5M9ZLL5_9BIFI</name>
<organism evidence="1 2">
    <name type="scientific">Bifidobacterium myosotis</name>
    <dbReference type="NCBI Taxonomy" id="1630166"/>
    <lineage>
        <taxon>Bacteria</taxon>
        <taxon>Bacillati</taxon>
        <taxon>Actinomycetota</taxon>
        <taxon>Actinomycetes</taxon>
        <taxon>Bifidobacteriales</taxon>
        <taxon>Bifidobacteriaceae</taxon>
        <taxon>Bifidobacterium</taxon>
    </lineage>
</organism>
<evidence type="ECO:0000313" key="1">
    <source>
        <dbReference type="EMBL" id="KAA8828385.1"/>
    </source>
</evidence>
<dbReference type="Proteomes" id="UP000410049">
    <property type="component" value="Unassembled WGS sequence"/>
</dbReference>
<sequence>MYDTSLTSQSLPSKDYLYLLGVAMCTFNSNNAFIVENIVHTDAEYSWYALIDLESGKLKREVAETITKVAGSNIQDTFSDIVAQRNRIFHGFQITDNDEQVLATKDKKTQERFIITTDYLKEFIRKNNLLSDLLHDYRKSIHWADAK</sequence>